<reference evidence="1" key="1">
    <citation type="journal article" date="2019" name="Sci. Rep.">
        <title>Draft genome of Tanacetum cinerariifolium, the natural source of mosquito coil.</title>
        <authorList>
            <person name="Yamashiro T."/>
            <person name="Shiraishi A."/>
            <person name="Satake H."/>
            <person name="Nakayama K."/>
        </authorList>
    </citation>
    <scope>NUCLEOTIDE SEQUENCE</scope>
</reference>
<dbReference type="EMBL" id="BKCJ010109050">
    <property type="protein sequence ID" value="GEX45088.1"/>
    <property type="molecule type" value="Genomic_DNA"/>
</dbReference>
<evidence type="ECO:0000313" key="1">
    <source>
        <dbReference type="EMBL" id="GEX45088.1"/>
    </source>
</evidence>
<dbReference type="PANTHER" id="PTHR33116:SF78">
    <property type="entry name" value="OS12G0587133 PROTEIN"/>
    <property type="match status" value="1"/>
</dbReference>
<dbReference type="GO" id="GO:0003964">
    <property type="term" value="F:RNA-directed DNA polymerase activity"/>
    <property type="evidence" value="ECO:0007669"/>
    <property type="project" value="UniProtKB-KW"/>
</dbReference>
<name>A0A699H6S0_TANCI</name>
<organism evidence="1">
    <name type="scientific">Tanacetum cinerariifolium</name>
    <name type="common">Dalmatian daisy</name>
    <name type="synonym">Chrysanthemum cinerariifolium</name>
    <dbReference type="NCBI Taxonomy" id="118510"/>
    <lineage>
        <taxon>Eukaryota</taxon>
        <taxon>Viridiplantae</taxon>
        <taxon>Streptophyta</taxon>
        <taxon>Embryophyta</taxon>
        <taxon>Tracheophyta</taxon>
        <taxon>Spermatophyta</taxon>
        <taxon>Magnoliopsida</taxon>
        <taxon>eudicotyledons</taxon>
        <taxon>Gunneridae</taxon>
        <taxon>Pentapetalae</taxon>
        <taxon>asterids</taxon>
        <taxon>campanulids</taxon>
        <taxon>Asterales</taxon>
        <taxon>Asteraceae</taxon>
        <taxon>Asteroideae</taxon>
        <taxon>Anthemideae</taxon>
        <taxon>Anthemidinae</taxon>
        <taxon>Tanacetum</taxon>
    </lineage>
</organism>
<keyword evidence="1" id="KW-0548">Nucleotidyltransferase</keyword>
<comment type="caution">
    <text evidence="1">The sequence shown here is derived from an EMBL/GenBank/DDBJ whole genome shotgun (WGS) entry which is preliminary data.</text>
</comment>
<proteinExistence type="predicted"/>
<protein>
    <submittedName>
        <fullName evidence="1">RNA-directed DNA polymerase, eukaryota, reverse transcriptase zinc-binding domain protein</fullName>
    </submittedName>
</protein>
<keyword evidence="1" id="KW-0695">RNA-directed DNA polymerase</keyword>
<keyword evidence="1" id="KW-0808">Transferase</keyword>
<dbReference type="AlphaFoldDB" id="A0A699H6S0"/>
<gene>
    <name evidence="1" type="ORF">Tci_317063</name>
</gene>
<dbReference type="PANTHER" id="PTHR33116">
    <property type="entry name" value="REVERSE TRANSCRIPTASE ZINC-BINDING DOMAIN-CONTAINING PROTEIN-RELATED-RELATED"/>
    <property type="match status" value="1"/>
</dbReference>
<sequence length="377" mass="43740">MLLEDPKDFGPKCFKVFNHWMEEDGFNKVIEASWASGDYRGSTDIILKNKFKPLKVDIKSWWQDLFEKNKCKKKDIQSRLDEWDAKAEAGILASLDCLKRKEDLRAFESVNWNFLMDTMAQIGFGVKWRKWIYECLSSASDSILINGYLSKEFPMKRGLRQRDPFSHFFIVAESLQVMITDSCNKGLPMGKGKRKIVDWTEVINRFSKRLASWKANLLFIGGRLTLVKSVLRSLPVYFLSLLAGYPGVAGASTLIKAKNTGIFEKWKWRCNNERKALWRKVITEIHGLSGGFDLMVRPRKSSTWYDIVSSCNRIEQLSVPLNNLMVRKIYRGAQTLFWMDNWLKDLGPLKDCYSRLFALEQHKDCLVADRWVLGEDV</sequence>
<accession>A0A699H6S0</accession>